<reference evidence="2 3" key="1">
    <citation type="journal article" date="2020" name="Microorganisms">
        <title>Osmotic Adaptation and Compatible Solute Biosynthesis of Phototrophic Bacteria as Revealed from Genome Analyses.</title>
        <authorList>
            <person name="Imhoff J.F."/>
            <person name="Rahn T."/>
            <person name="Kunzel S."/>
            <person name="Keller A."/>
            <person name="Neulinger S.C."/>
        </authorList>
    </citation>
    <scope>NUCLEOTIDE SEQUENCE [LARGE SCALE GENOMIC DNA]</scope>
    <source>
        <strain evidence="2 3">DSM 6210</strain>
    </source>
</reference>
<evidence type="ECO:0000256" key="1">
    <source>
        <dbReference type="SAM" id="Phobius"/>
    </source>
</evidence>
<organism evidence="2 3">
    <name type="scientific">Thiohalocapsa halophila</name>
    <dbReference type="NCBI Taxonomy" id="69359"/>
    <lineage>
        <taxon>Bacteria</taxon>
        <taxon>Pseudomonadati</taxon>
        <taxon>Pseudomonadota</taxon>
        <taxon>Gammaproteobacteria</taxon>
        <taxon>Chromatiales</taxon>
        <taxon>Chromatiaceae</taxon>
        <taxon>Thiohalocapsa</taxon>
    </lineage>
</organism>
<sequence length="108" mass="12292">MEETMTRPERARRLRPIPGWRGLPWWRKALMCCAQPTFTYSLLFALVGAAFLLAAPLLDPDLAVVGLILLAVAVLMFATFWVLAYRAFGRDTKPHQDSEPPQRREPPQ</sequence>
<name>A0ABS1CET5_9GAMM</name>
<keyword evidence="1" id="KW-0472">Membrane</keyword>
<feature type="transmembrane region" description="Helical" evidence="1">
    <location>
        <begin position="37"/>
        <end position="58"/>
    </location>
</feature>
<accession>A0ABS1CET5</accession>
<dbReference type="EMBL" id="NRRV01000006">
    <property type="protein sequence ID" value="MBK1629906.1"/>
    <property type="molecule type" value="Genomic_DNA"/>
</dbReference>
<keyword evidence="1" id="KW-1133">Transmembrane helix</keyword>
<protein>
    <recommendedName>
        <fullName evidence="4">DUF4175 domain-containing protein</fullName>
    </recommendedName>
</protein>
<comment type="caution">
    <text evidence="2">The sequence shown here is derived from an EMBL/GenBank/DDBJ whole genome shotgun (WGS) entry which is preliminary data.</text>
</comment>
<gene>
    <name evidence="2" type="ORF">CKO31_03940</name>
</gene>
<keyword evidence="1" id="KW-0812">Transmembrane</keyword>
<proteinExistence type="predicted"/>
<evidence type="ECO:0008006" key="4">
    <source>
        <dbReference type="Google" id="ProtNLM"/>
    </source>
</evidence>
<evidence type="ECO:0000313" key="3">
    <source>
        <dbReference type="Proteomes" id="UP000748752"/>
    </source>
</evidence>
<keyword evidence="3" id="KW-1185">Reference proteome</keyword>
<feature type="transmembrane region" description="Helical" evidence="1">
    <location>
        <begin position="64"/>
        <end position="85"/>
    </location>
</feature>
<dbReference type="Proteomes" id="UP000748752">
    <property type="component" value="Unassembled WGS sequence"/>
</dbReference>
<evidence type="ECO:0000313" key="2">
    <source>
        <dbReference type="EMBL" id="MBK1629906.1"/>
    </source>
</evidence>